<dbReference type="Proteomes" id="UP001160148">
    <property type="component" value="Unassembled WGS sequence"/>
</dbReference>
<dbReference type="Pfam" id="PF21789">
    <property type="entry name" value="TNP-like_RNaseH_C"/>
    <property type="match status" value="1"/>
</dbReference>
<proteinExistence type="predicted"/>
<reference evidence="2 3" key="1">
    <citation type="submission" date="2023-01" db="EMBL/GenBank/DDBJ databases">
        <authorList>
            <person name="Whitehead M."/>
        </authorList>
    </citation>
    <scope>NUCLEOTIDE SEQUENCE [LARGE SCALE GENOMIC DNA]</scope>
</reference>
<evidence type="ECO:0000313" key="3">
    <source>
        <dbReference type="Proteomes" id="UP001160148"/>
    </source>
</evidence>
<dbReference type="EMBL" id="CARXXK010001676">
    <property type="protein sequence ID" value="CAI6377244.1"/>
    <property type="molecule type" value="Genomic_DNA"/>
</dbReference>
<dbReference type="InterPro" id="IPR048367">
    <property type="entry name" value="TNP-like_RNaseH_C"/>
</dbReference>
<protein>
    <recommendedName>
        <fullName evidence="1">Transposable element P transposase-like RNase H C-terminal domain-containing protein</fullName>
    </recommendedName>
</protein>
<evidence type="ECO:0000313" key="2">
    <source>
        <dbReference type="EMBL" id="CAI6377244.1"/>
    </source>
</evidence>
<feature type="domain" description="Transposable element P transposase-like RNase H C-terminal" evidence="1">
    <location>
        <begin position="5"/>
        <end position="37"/>
    </location>
</feature>
<dbReference type="AlphaFoldDB" id="A0AAV0YC50"/>
<comment type="caution">
    <text evidence="2">The sequence shown here is derived from an EMBL/GenBank/DDBJ whole genome shotgun (WGS) entry which is preliminary data.</text>
</comment>
<gene>
    <name evidence="2" type="ORF">MEUPH1_LOCUS30534</name>
</gene>
<organism evidence="2 3">
    <name type="scientific">Macrosiphum euphorbiae</name>
    <name type="common">potato aphid</name>
    <dbReference type="NCBI Taxonomy" id="13131"/>
    <lineage>
        <taxon>Eukaryota</taxon>
        <taxon>Metazoa</taxon>
        <taxon>Ecdysozoa</taxon>
        <taxon>Arthropoda</taxon>
        <taxon>Hexapoda</taxon>
        <taxon>Insecta</taxon>
        <taxon>Pterygota</taxon>
        <taxon>Neoptera</taxon>
        <taxon>Paraneoptera</taxon>
        <taxon>Hemiptera</taxon>
        <taxon>Sternorrhyncha</taxon>
        <taxon>Aphidomorpha</taxon>
        <taxon>Aphidoidea</taxon>
        <taxon>Aphididae</taxon>
        <taxon>Macrosiphini</taxon>
        <taxon>Macrosiphum</taxon>
    </lineage>
</organism>
<sequence>MTKRINQDKLEHFFGIVRQACGSNQHPDPKQFVQIYRLLSCYSLIKPPRGSNVDGGEVIKTLLDIQINNSEDIHKKFNYTI</sequence>
<name>A0AAV0YC50_9HEMI</name>
<keyword evidence="3" id="KW-1185">Reference proteome</keyword>
<accession>A0AAV0YC50</accession>
<evidence type="ECO:0000259" key="1">
    <source>
        <dbReference type="Pfam" id="PF21789"/>
    </source>
</evidence>